<dbReference type="Proteomes" id="UP000322940">
    <property type="component" value="Unassembled WGS sequence"/>
</dbReference>
<evidence type="ECO:0000259" key="13">
    <source>
        <dbReference type="Pfam" id="PF03447"/>
    </source>
</evidence>
<dbReference type="EC" id="1.1.1.3" evidence="4 10"/>
<proteinExistence type="inferred from homology"/>
<dbReference type="Proteomes" id="UP000195772">
    <property type="component" value="Unassembled WGS sequence"/>
</dbReference>
<dbReference type="Pfam" id="PF00742">
    <property type="entry name" value="Homoserine_dh"/>
    <property type="match status" value="1"/>
</dbReference>
<reference evidence="16" key="1">
    <citation type="submission" date="2017-04" db="EMBL/GenBank/DDBJ databases">
        <title>Function of individual gut microbiota members based on whole genome sequencing of pure cultures obtained from chicken caecum.</title>
        <authorList>
            <person name="Medvecky M."/>
            <person name="Cejkova D."/>
            <person name="Polansky O."/>
            <person name="Karasova D."/>
            <person name="Kubasova T."/>
            <person name="Cizek A."/>
            <person name="Rychlik I."/>
        </authorList>
    </citation>
    <scope>NUCLEOTIDE SEQUENCE [LARGE SCALE GENOMIC DNA]</scope>
    <source>
        <strain evidence="16">An90</strain>
    </source>
</reference>
<dbReference type="Gene3D" id="3.30.360.10">
    <property type="entry name" value="Dihydrodipicolinate Reductase, domain 2"/>
    <property type="match status" value="1"/>
</dbReference>
<evidence type="ECO:0000313" key="15">
    <source>
        <dbReference type="EMBL" id="OUN03788.1"/>
    </source>
</evidence>
<evidence type="ECO:0000256" key="3">
    <source>
        <dbReference type="ARBA" id="ARBA00006753"/>
    </source>
</evidence>
<dbReference type="eggNOG" id="COG0460">
    <property type="taxonomic scope" value="Bacteria"/>
</dbReference>
<evidence type="ECO:0000256" key="7">
    <source>
        <dbReference type="ARBA" id="ARBA00022697"/>
    </source>
</evidence>
<keyword evidence="7 10" id="KW-0791">Threonine biosynthesis</keyword>
<dbReference type="PANTHER" id="PTHR43331">
    <property type="entry name" value="HOMOSERINE DEHYDROGENASE"/>
    <property type="match status" value="1"/>
</dbReference>
<dbReference type="SUPFAM" id="SSF55347">
    <property type="entry name" value="Glyceraldehyde-3-phosphate dehydrogenase-like, C-terminal domain"/>
    <property type="match status" value="1"/>
</dbReference>
<protein>
    <recommendedName>
        <fullName evidence="5 10">Homoserine dehydrogenase</fullName>
        <ecNumber evidence="4 10">1.1.1.3</ecNumber>
    </recommendedName>
</protein>
<dbReference type="EMBL" id="NFHB01000003">
    <property type="protein sequence ID" value="OUN03788.1"/>
    <property type="molecule type" value="Genomic_DNA"/>
</dbReference>
<dbReference type="PROSITE" id="PS01042">
    <property type="entry name" value="HOMOSER_DHGENASE"/>
    <property type="match status" value="1"/>
</dbReference>
<evidence type="ECO:0000313" key="16">
    <source>
        <dbReference type="Proteomes" id="UP000195772"/>
    </source>
</evidence>
<dbReference type="InterPro" id="IPR001342">
    <property type="entry name" value="HDH_cat"/>
</dbReference>
<dbReference type="GO" id="GO:0009086">
    <property type="term" value="P:methionine biosynthetic process"/>
    <property type="evidence" value="ECO:0007669"/>
    <property type="project" value="UniProtKB-KW"/>
</dbReference>
<evidence type="ECO:0000256" key="11">
    <source>
        <dbReference type="RuleBase" id="RU004171"/>
    </source>
</evidence>
<dbReference type="InterPro" id="IPR005106">
    <property type="entry name" value="Asp/hSer_DH_NAD-bd"/>
</dbReference>
<evidence type="ECO:0000256" key="4">
    <source>
        <dbReference type="ARBA" id="ARBA00013213"/>
    </source>
</evidence>
<dbReference type="OrthoDB" id="9808167at2"/>
<feature type="domain" description="Homoserine dehydrogenase catalytic" evidence="12">
    <location>
        <begin position="130"/>
        <end position="309"/>
    </location>
</feature>
<dbReference type="UniPathway" id="UPA00050">
    <property type="reaction ID" value="UER00063"/>
</dbReference>
<dbReference type="InterPro" id="IPR019811">
    <property type="entry name" value="HDH_CS"/>
</dbReference>
<dbReference type="Gene3D" id="3.40.50.720">
    <property type="entry name" value="NAD(P)-binding Rossmann-like Domain"/>
    <property type="match status" value="1"/>
</dbReference>
<reference evidence="15" key="2">
    <citation type="journal article" date="2018" name="BMC Genomics">
        <title>Whole genome sequencing and function prediction of 133 gut anaerobes isolated from chicken caecum in pure cultures.</title>
        <authorList>
            <person name="Medvecky M."/>
            <person name="Cejkova D."/>
            <person name="Polansky O."/>
            <person name="Karasova D."/>
            <person name="Kubasova T."/>
            <person name="Cizek A."/>
            <person name="Rychlik I."/>
        </authorList>
    </citation>
    <scope>NUCLEOTIDE SEQUENCE</scope>
    <source>
        <strain evidence="15">An90</strain>
    </source>
</reference>
<evidence type="ECO:0000256" key="9">
    <source>
        <dbReference type="ARBA" id="ARBA00023167"/>
    </source>
</evidence>
<evidence type="ECO:0000313" key="17">
    <source>
        <dbReference type="Proteomes" id="UP000322940"/>
    </source>
</evidence>
<name>A0A1Y3QZQ3_9BACT</name>
<evidence type="ECO:0000259" key="12">
    <source>
        <dbReference type="Pfam" id="PF00742"/>
    </source>
</evidence>
<dbReference type="GO" id="GO:0009088">
    <property type="term" value="P:threonine biosynthetic process"/>
    <property type="evidence" value="ECO:0007669"/>
    <property type="project" value="UniProtKB-UniPathway"/>
</dbReference>
<dbReference type="FunFam" id="3.30.360.10:FF:000005">
    <property type="entry name" value="Homoserine dehydrogenase"/>
    <property type="match status" value="1"/>
</dbReference>
<dbReference type="GO" id="GO:0004412">
    <property type="term" value="F:homoserine dehydrogenase activity"/>
    <property type="evidence" value="ECO:0007669"/>
    <property type="project" value="UniProtKB-EC"/>
</dbReference>
<keyword evidence="9 10" id="KW-0486">Methionine biosynthesis</keyword>
<comment type="catalytic activity">
    <reaction evidence="10">
        <text>L-homoserine + NADP(+) = L-aspartate 4-semialdehyde + NADPH + H(+)</text>
        <dbReference type="Rhea" id="RHEA:15761"/>
        <dbReference type="ChEBI" id="CHEBI:15378"/>
        <dbReference type="ChEBI" id="CHEBI:57476"/>
        <dbReference type="ChEBI" id="CHEBI:57783"/>
        <dbReference type="ChEBI" id="CHEBI:58349"/>
        <dbReference type="ChEBI" id="CHEBI:537519"/>
        <dbReference type="EC" id="1.1.1.3"/>
    </reaction>
</comment>
<dbReference type="GO" id="GO:0050661">
    <property type="term" value="F:NADP binding"/>
    <property type="evidence" value="ECO:0007669"/>
    <property type="project" value="InterPro"/>
</dbReference>
<keyword evidence="6 10" id="KW-0028">Amino-acid biosynthesis</keyword>
<evidence type="ECO:0000256" key="1">
    <source>
        <dbReference type="ARBA" id="ARBA00005056"/>
    </source>
</evidence>
<evidence type="ECO:0000256" key="2">
    <source>
        <dbReference type="ARBA" id="ARBA00005062"/>
    </source>
</evidence>
<organism evidence="15 16">
    <name type="scientific">Alistipes onderdonkii</name>
    <dbReference type="NCBI Taxonomy" id="328813"/>
    <lineage>
        <taxon>Bacteria</taxon>
        <taxon>Pseudomonadati</taxon>
        <taxon>Bacteroidota</taxon>
        <taxon>Bacteroidia</taxon>
        <taxon>Bacteroidales</taxon>
        <taxon>Rikenellaceae</taxon>
        <taxon>Alistipes</taxon>
    </lineage>
</organism>
<gene>
    <name evidence="15" type="ORF">B5G41_04795</name>
    <name evidence="14" type="ORF">F2Y10_12930</name>
</gene>
<reference evidence="14 17" key="3">
    <citation type="journal article" date="2019" name="Nat. Med.">
        <title>A library of human gut bacterial isolates paired with longitudinal multiomics data enables mechanistic microbiome research.</title>
        <authorList>
            <person name="Poyet M."/>
            <person name="Groussin M."/>
            <person name="Gibbons S.M."/>
            <person name="Avila-Pacheco J."/>
            <person name="Jiang X."/>
            <person name="Kearney S.M."/>
            <person name="Perrotta A.R."/>
            <person name="Berdy B."/>
            <person name="Zhao S."/>
            <person name="Lieberman T.D."/>
            <person name="Swanson P.K."/>
            <person name="Smith M."/>
            <person name="Roesemann S."/>
            <person name="Alexander J.E."/>
            <person name="Rich S.A."/>
            <person name="Livny J."/>
            <person name="Vlamakis H."/>
            <person name="Clish C."/>
            <person name="Bullock K."/>
            <person name="Deik A."/>
            <person name="Scott J."/>
            <person name="Pierce K.A."/>
            <person name="Xavier R.J."/>
            <person name="Alm E.J."/>
        </authorList>
    </citation>
    <scope>NUCLEOTIDE SEQUENCE [LARGE SCALE GENOMIC DNA]</scope>
    <source>
        <strain evidence="14 17">BIOML-A266</strain>
    </source>
</reference>
<comment type="caution">
    <text evidence="15">The sequence shown here is derived from an EMBL/GenBank/DDBJ whole genome shotgun (WGS) entry which is preliminary data.</text>
</comment>
<comment type="similarity">
    <text evidence="3 11">Belongs to the homoserine dehydrogenase family.</text>
</comment>
<comment type="pathway">
    <text evidence="1 10">Amino-acid biosynthesis; L-threonine biosynthesis; L-threonine from L-aspartate: step 3/5.</text>
</comment>
<comment type="pathway">
    <text evidence="2 10">Amino-acid biosynthesis; L-methionine biosynthesis via de novo pathway; L-homoserine from L-aspartate: step 3/3.</text>
</comment>
<dbReference type="SUPFAM" id="SSF51735">
    <property type="entry name" value="NAD(P)-binding Rossmann-fold domains"/>
    <property type="match status" value="1"/>
</dbReference>
<sequence>MSKIKIGLFGFGVVGQGIYQVVQKSKNAHAEIVKICVRDPEKPRKIEVDKSLFTTSVDEILDNRDINLIVEVIDQADAAYSIVKRALLRGIPVVSGNKTMLAHHLPELIEIQKTHNVALLYDASSCGSIPVIRNLEEYYDNDLLLEVKGILNGSSNYILSRVFDHAESYDSALAQAQALGFAESDPSFDIEGYDSLFKLVIITVHALGTYVAPEKIFTYGISTIHDSDIRYAREKNVKIKLVAQVVKVSDEHFTMFVMPEFVTPSKYIYSVDDEYNGVVIRGECYDRQFMFGKGAGSLPTASSILSDIMARLNNYRYEYKKQSYMQKPDYTTDITLKIYARYNETDVHGILNFSKVHEQYISEESNYVIGDILLSELLAKRDRLRGKDVFLANIPVFFLNRDN</sequence>
<dbReference type="UniPathway" id="UPA00051">
    <property type="reaction ID" value="UER00465"/>
</dbReference>
<dbReference type="RefSeq" id="WP_032135783.1">
    <property type="nucleotide sequence ID" value="NZ_JADNCE010000002.1"/>
</dbReference>
<evidence type="ECO:0000256" key="8">
    <source>
        <dbReference type="ARBA" id="ARBA00023002"/>
    </source>
</evidence>
<evidence type="ECO:0000313" key="14">
    <source>
        <dbReference type="EMBL" id="KAA2376511.1"/>
    </source>
</evidence>
<dbReference type="PANTHER" id="PTHR43331:SF1">
    <property type="entry name" value="HOMOSERINE DEHYDROGENASE"/>
    <property type="match status" value="1"/>
</dbReference>
<feature type="domain" description="Aspartate/homoserine dehydrogenase NAD-binding" evidence="13">
    <location>
        <begin position="10"/>
        <end position="121"/>
    </location>
</feature>
<evidence type="ECO:0000256" key="5">
    <source>
        <dbReference type="ARBA" id="ARBA00013376"/>
    </source>
</evidence>
<evidence type="ECO:0000256" key="10">
    <source>
        <dbReference type="RuleBase" id="RU000579"/>
    </source>
</evidence>
<evidence type="ECO:0000256" key="6">
    <source>
        <dbReference type="ARBA" id="ARBA00022605"/>
    </source>
</evidence>
<keyword evidence="8 10" id="KW-0560">Oxidoreductase</keyword>
<dbReference type="Pfam" id="PF03447">
    <property type="entry name" value="NAD_binding_3"/>
    <property type="match status" value="1"/>
</dbReference>
<dbReference type="AlphaFoldDB" id="A0A1Y3QZQ3"/>
<dbReference type="NCBIfam" id="NF004976">
    <property type="entry name" value="PRK06349.1"/>
    <property type="match status" value="1"/>
</dbReference>
<dbReference type="InterPro" id="IPR036291">
    <property type="entry name" value="NAD(P)-bd_dom_sf"/>
</dbReference>
<accession>A0A1Y3QZQ3</accession>
<dbReference type="Gene3D" id="3.30.70.260">
    <property type="match status" value="1"/>
</dbReference>
<keyword evidence="10" id="KW-0521">NADP</keyword>
<dbReference type="EMBL" id="VVXH01000015">
    <property type="protein sequence ID" value="KAA2376511.1"/>
    <property type="molecule type" value="Genomic_DNA"/>
</dbReference>